<dbReference type="EMBL" id="AUWU02000006">
    <property type="protein sequence ID" value="KAH0571857.1"/>
    <property type="molecule type" value="Genomic_DNA"/>
</dbReference>
<dbReference type="Proteomes" id="UP000018208">
    <property type="component" value="Unassembled WGS sequence"/>
</dbReference>
<keyword evidence="2" id="KW-1185">Reference proteome</keyword>
<dbReference type="GeneID" id="94300076"/>
<gene>
    <name evidence="1" type="ORF">SS50377_26053</name>
</gene>
<proteinExistence type="predicted"/>
<name>A0A9P8LPS0_9EUKA</name>
<sequence length="95" mass="10730">MGNCITKLQERPQNAKFKQFWHKANTNYKKIGYLDNCHVATESCTSQGGVTQLINYSMINLSIQEAESLSIQDPRTGLHSLRQSFDGVSMLETCM</sequence>
<dbReference type="AlphaFoldDB" id="A0A9P8LPS0"/>
<organism evidence="1 2">
    <name type="scientific">Spironucleus salmonicida</name>
    <dbReference type="NCBI Taxonomy" id="348837"/>
    <lineage>
        <taxon>Eukaryota</taxon>
        <taxon>Metamonada</taxon>
        <taxon>Diplomonadida</taxon>
        <taxon>Hexamitidae</taxon>
        <taxon>Hexamitinae</taxon>
        <taxon>Spironucleus</taxon>
    </lineage>
</organism>
<evidence type="ECO:0000313" key="2">
    <source>
        <dbReference type="Proteomes" id="UP000018208"/>
    </source>
</evidence>
<protein>
    <submittedName>
        <fullName evidence="1">Uncharacterized protein</fullName>
    </submittedName>
</protein>
<accession>A0A9P8LPS0</accession>
<dbReference type="KEGG" id="ssao:94300076"/>
<comment type="caution">
    <text evidence="1">The sequence shown here is derived from an EMBL/GenBank/DDBJ whole genome shotgun (WGS) entry which is preliminary data.</text>
</comment>
<evidence type="ECO:0000313" key="1">
    <source>
        <dbReference type="EMBL" id="KAH0571857.1"/>
    </source>
</evidence>
<dbReference type="RefSeq" id="XP_067762630.1">
    <property type="nucleotide sequence ID" value="XM_067909874.1"/>
</dbReference>
<reference evidence="1 2" key="1">
    <citation type="journal article" date="2014" name="PLoS Genet.">
        <title>The Genome of Spironucleus salmonicida Highlights a Fish Pathogen Adapted to Fluctuating Environments.</title>
        <authorList>
            <person name="Xu F."/>
            <person name="Jerlstrom-Hultqvist J."/>
            <person name="Einarsson E."/>
            <person name="Astvaldsson A."/>
            <person name="Svard S.G."/>
            <person name="Andersson J.O."/>
        </authorList>
    </citation>
    <scope>NUCLEOTIDE SEQUENCE [LARGE SCALE GENOMIC DNA]</scope>
    <source>
        <strain evidence="1 2">ATCC 50377</strain>
    </source>
</reference>